<dbReference type="AlphaFoldDB" id="A0A8H7D9F9"/>
<name>A0A8H7D9F9_9AGAR</name>
<organism evidence="1 2">
    <name type="scientific">Mycena sanguinolenta</name>
    <dbReference type="NCBI Taxonomy" id="230812"/>
    <lineage>
        <taxon>Eukaryota</taxon>
        <taxon>Fungi</taxon>
        <taxon>Dikarya</taxon>
        <taxon>Basidiomycota</taxon>
        <taxon>Agaricomycotina</taxon>
        <taxon>Agaricomycetes</taxon>
        <taxon>Agaricomycetidae</taxon>
        <taxon>Agaricales</taxon>
        <taxon>Marasmiineae</taxon>
        <taxon>Mycenaceae</taxon>
        <taxon>Mycena</taxon>
    </lineage>
</organism>
<evidence type="ECO:0000313" key="1">
    <source>
        <dbReference type="EMBL" id="KAF7363763.1"/>
    </source>
</evidence>
<reference evidence="1" key="1">
    <citation type="submission" date="2020-05" db="EMBL/GenBank/DDBJ databases">
        <title>Mycena genomes resolve the evolution of fungal bioluminescence.</title>
        <authorList>
            <person name="Tsai I.J."/>
        </authorList>
    </citation>
    <scope>NUCLEOTIDE SEQUENCE</scope>
    <source>
        <strain evidence="1">160909Yilan</strain>
    </source>
</reference>
<keyword evidence="2" id="KW-1185">Reference proteome</keyword>
<proteinExistence type="predicted"/>
<dbReference type="EMBL" id="JACAZH010000007">
    <property type="protein sequence ID" value="KAF7363763.1"/>
    <property type="molecule type" value="Genomic_DNA"/>
</dbReference>
<comment type="caution">
    <text evidence="1">The sequence shown here is derived from an EMBL/GenBank/DDBJ whole genome shotgun (WGS) entry which is preliminary data.</text>
</comment>
<gene>
    <name evidence="1" type="ORF">MSAN_01034100</name>
</gene>
<dbReference type="Proteomes" id="UP000623467">
    <property type="component" value="Unassembled WGS sequence"/>
</dbReference>
<accession>A0A8H7D9F9</accession>
<evidence type="ECO:0000313" key="2">
    <source>
        <dbReference type="Proteomes" id="UP000623467"/>
    </source>
</evidence>
<dbReference type="OrthoDB" id="3056140at2759"/>
<protein>
    <submittedName>
        <fullName evidence="1">Uncharacterized protein</fullName>
    </submittedName>
</protein>
<sequence>MGNEKKLAIVRGITKYAAEAHRRSAAAYRRRNAEELREKARIRMALYRQRLKENDVDWEDRKERARISDTKYRKKHAHKIARKQRMRRRDAYIEKYGEEAYEERKTQKKIAREEKAAAIAQEMAEQQARDEAQAARRALLSEELDGIIMRKKQRLEEEAAHNHTLALEHML</sequence>